<dbReference type="AlphaFoldDB" id="A0A5J5A5X7"/>
<feature type="domain" description="ACT" evidence="1">
    <location>
        <begin position="169"/>
        <end position="210"/>
    </location>
</feature>
<evidence type="ECO:0000313" key="2">
    <source>
        <dbReference type="EMBL" id="KAA8524851.1"/>
    </source>
</evidence>
<sequence length="213" mass="24233">MDYLLCCSRSKWMKKVKRLICKRLKDHKIFALKLRGNFFLKLEKLRNLPRKYGDARRNGDNFSVCPCFGQKWGCIEPKFTIPHTAKVEEVVIANSIIGNVLSDYFWALGVVWTTPLVAAIGESLTIPLAMLADMIIHHRHYSVVYIIGSAQIEEQEAEIGILYDDELIIRQSENEEDTSVITMNCLDKTGLGCDLCHLILFFGLSIVRVGIPK</sequence>
<evidence type="ECO:0000313" key="3">
    <source>
        <dbReference type="Proteomes" id="UP000325577"/>
    </source>
</evidence>
<dbReference type="EMBL" id="CM018047">
    <property type="protein sequence ID" value="KAA8524851.1"/>
    <property type="molecule type" value="Genomic_DNA"/>
</dbReference>
<organism evidence="2 3">
    <name type="scientific">Nyssa sinensis</name>
    <dbReference type="NCBI Taxonomy" id="561372"/>
    <lineage>
        <taxon>Eukaryota</taxon>
        <taxon>Viridiplantae</taxon>
        <taxon>Streptophyta</taxon>
        <taxon>Embryophyta</taxon>
        <taxon>Tracheophyta</taxon>
        <taxon>Spermatophyta</taxon>
        <taxon>Magnoliopsida</taxon>
        <taxon>eudicotyledons</taxon>
        <taxon>Gunneridae</taxon>
        <taxon>Pentapetalae</taxon>
        <taxon>asterids</taxon>
        <taxon>Cornales</taxon>
        <taxon>Nyssaceae</taxon>
        <taxon>Nyssa</taxon>
    </lineage>
</organism>
<dbReference type="OrthoDB" id="1436450at2759"/>
<dbReference type="PANTHER" id="PTHR23051">
    <property type="entry name" value="SOLUTE CARRIER FAMILY 35, MEMBER F5"/>
    <property type="match status" value="1"/>
</dbReference>
<name>A0A5J5A5X7_9ASTE</name>
<dbReference type="PANTHER" id="PTHR23051:SF12">
    <property type="entry name" value="OS04G0645600 PROTEIN"/>
    <property type="match status" value="1"/>
</dbReference>
<accession>A0A5J5A5X7</accession>
<dbReference type="InterPro" id="IPR056816">
    <property type="entry name" value="ACR2/9/10_N"/>
</dbReference>
<protein>
    <recommendedName>
        <fullName evidence="1">ACT domain-containing protein</fullName>
    </recommendedName>
</protein>
<dbReference type="Proteomes" id="UP000325577">
    <property type="component" value="Linkage Group LG4"/>
</dbReference>
<keyword evidence="3" id="KW-1185">Reference proteome</keyword>
<evidence type="ECO:0000259" key="1">
    <source>
        <dbReference type="Pfam" id="PF24914"/>
    </source>
</evidence>
<gene>
    <name evidence="2" type="ORF">F0562_011274</name>
</gene>
<dbReference type="Pfam" id="PF24914">
    <property type="entry name" value="ACR10_N"/>
    <property type="match status" value="1"/>
</dbReference>
<proteinExistence type="predicted"/>
<reference evidence="2 3" key="1">
    <citation type="submission" date="2019-09" db="EMBL/GenBank/DDBJ databases">
        <title>A chromosome-level genome assembly of the Chinese tupelo Nyssa sinensis.</title>
        <authorList>
            <person name="Yang X."/>
            <person name="Kang M."/>
            <person name="Yang Y."/>
            <person name="Xiong H."/>
            <person name="Wang M."/>
            <person name="Zhang Z."/>
            <person name="Wang Z."/>
            <person name="Wu H."/>
            <person name="Ma T."/>
            <person name="Liu J."/>
            <person name="Xi Z."/>
        </authorList>
    </citation>
    <scope>NUCLEOTIDE SEQUENCE [LARGE SCALE GENOMIC DNA]</scope>
    <source>
        <strain evidence="2">J267</strain>
        <tissue evidence="2">Leaf</tissue>
    </source>
</reference>
<dbReference type="GO" id="GO:0016020">
    <property type="term" value="C:membrane"/>
    <property type="evidence" value="ECO:0007669"/>
    <property type="project" value="TreeGrafter"/>
</dbReference>